<dbReference type="InterPro" id="IPR036638">
    <property type="entry name" value="HLH_DNA-bd_sf"/>
</dbReference>
<feature type="compositionally biased region" description="Basic and acidic residues" evidence="1">
    <location>
        <begin position="340"/>
        <end position="350"/>
    </location>
</feature>
<evidence type="ECO:0000313" key="3">
    <source>
        <dbReference type="EMBL" id="ELU08657.1"/>
    </source>
</evidence>
<dbReference type="PROSITE" id="PS50888">
    <property type="entry name" value="BHLH"/>
    <property type="match status" value="1"/>
</dbReference>
<evidence type="ECO:0000313" key="5">
    <source>
        <dbReference type="Proteomes" id="UP000014760"/>
    </source>
</evidence>
<protein>
    <recommendedName>
        <fullName evidence="2">BHLH domain-containing protein</fullName>
    </recommendedName>
</protein>
<dbReference type="EnsemblMetazoa" id="CapteT228277">
    <property type="protein sequence ID" value="CapteP228277"/>
    <property type="gene ID" value="CapteG228277"/>
</dbReference>
<dbReference type="Proteomes" id="UP000014760">
    <property type="component" value="Unassembled WGS sequence"/>
</dbReference>
<gene>
    <name evidence="3" type="ORF">CAPTEDRAFT_228277</name>
</gene>
<dbReference type="EMBL" id="KB298871">
    <property type="protein sequence ID" value="ELU08657.1"/>
    <property type="molecule type" value="Genomic_DNA"/>
</dbReference>
<feature type="domain" description="BHLH" evidence="2">
    <location>
        <begin position="16"/>
        <end position="70"/>
    </location>
</feature>
<proteinExistence type="predicted"/>
<dbReference type="SUPFAM" id="SSF47095">
    <property type="entry name" value="HMG-box"/>
    <property type="match status" value="1"/>
</dbReference>
<dbReference type="CDD" id="cd00083">
    <property type="entry name" value="bHLH_SF"/>
    <property type="match status" value="1"/>
</dbReference>
<feature type="region of interest" description="Disordered" evidence="1">
    <location>
        <begin position="326"/>
        <end position="359"/>
    </location>
</feature>
<dbReference type="GO" id="GO:0046983">
    <property type="term" value="F:protein dimerization activity"/>
    <property type="evidence" value="ECO:0007669"/>
    <property type="project" value="InterPro"/>
</dbReference>
<sequence>MELSDCKATAASIDVLTQLRRRESDARWRANLANCYETLKNIIPINKRASKKQISKAYILESTSKHLSFLEKLLVALLEHDATTKGVEPDLIADWVAAAGKDIKDEFLEYYIPYIQAEVPLRKYKRKKSEVFLPAEVPVRKTSHKNKPTKTVTTRKRTPKRRVVKFVRLNKTFSANQMASLTNQGLNAAELDMNRAVMFEVSKRSDQVIIKQPLLDVGGKHIIKVFKVNKETLCKVLNVDLNDYFGTKTETDDLQCVPEDNEFSTEIIASNFPDLDLLTIDPDALAEVLGPAILCTPEKPEIAESAKSAEKEDKSLLCNEWMWQSDDEEQSHEGGTSPDDFMRRGKDMSARQKKQRTGQKCRRSLNSIFTASEADEIIDFDGYLAFYQRERAIIEASGVEDADISSIIRQKWCSLSETERSTFMHEAKSSCVASSLPVPEQDVIETWEEFESDFGQLPIPDTFQPELSDCQCSSFQQVPSLSPHMSQGMPKNFMSNEEDQLMDMLVPSIERFTESHGDFGGDEATV</sequence>
<dbReference type="HOGENOM" id="CLU_518021_0_0_1"/>
<evidence type="ECO:0000313" key="4">
    <source>
        <dbReference type="EnsemblMetazoa" id="CapteP228277"/>
    </source>
</evidence>
<dbReference type="SUPFAM" id="SSF47459">
    <property type="entry name" value="HLH, helix-loop-helix DNA-binding domain"/>
    <property type="match status" value="1"/>
</dbReference>
<evidence type="ECO:0000259" key="2">
    <source>
        <dbReference type="PROSITE" id="PS50888"/>
    </source>
</evidence>
<dbReference type="InterPro" id="IPR036910">
    <property type="entry name" value="HMG_box_dom_sf"/>
</dbReference>
<dbReference type="OrthoDB" id="6287168at2759"/>
<dbReference type="InterPro" id="IPR011598">
    <property type="entry name" value="bHLH_dom"/>
</dbReference>
<dbReference type="EMBL" id="AMQN01006652">
    <property type="status" value="NOT_ANNOTATED_CDS"/>
    <property type="molecule type" value="Genomic_DNA"/>
</dbReference>
<dbReference type="Pfam" id="PF00010">
    <property type="entry name" value="HLH"/>
    <property type="match status" value="1"/>
</dbReference>
<reference evidence="5" key="1">
    <citation type="submission" date="2012-12" db="EMBL/GenBank/DDBJ databases">
        <authorList>
            <person name="Hellsten U."/>
            <person name="Grimwood J."/>
            <person name="Chapman J.A."/>
            <person name="Shapiro H."/>
            <person name="Aerts A."/>
            <person name="Otillar R.P."/>
            <person name="Terry A.Y."/>
            <person name="Boore J.L."/>
            <person name="Simakov O."/>
            <person name="Marletaz F."/>
            <person name="Cho S.-J."/>
            <person name="Edsinger-Gonzales E."/>
            <person name="Havlak P."/>
            <person name="Kuo D.-H."/>
            <person name="Larsson T."/>
            <person name="Lv J."/>
            <person name="Arendt D."/>
            <person name="Savage R."/>
            <person name="Osoegawa K."/>
            <person name="de Jong P."/>
            <person name="Lindberg D.R."/>
            <person name="Seaver E.C."/>
            <person name="Weisblat D.A."/>
            <person name="Putnam N.H."/>
            <person name="Grigoriev I.V."/>
            <person name="Rokhsar D.S."/>
        </authorList>
    </citation>
    <scope>NUCLEOTIDE SEQUENCE</scope>
    <source>
        <strain evidence="5">I ESC-2004</strain>
    </source>
</reference>
<reference evidence="3 5" key="2">
    <citation type="journal article" date="2013" name="Nature">
        <title>Insights into bilaterian evolution from three spiralian genomes.</title>
        <authorList>
            <person name="Simakov O."/>
            <person name="Marletaz F."/>
            <person name="Cho S.J."/>
            <person name="Edsinger-Gonzales E."/>
            <person name="Havlak P."/>
            <person name="Hellsten U."/>
            <person name="Kuo D.H."/>
            <person name="Larsson T."/>
            <person name="Lv J."/>
            <person name="Arendt D."/>
            <person name="Savage R."/>
            <person name="Osoegawa K."/>
            <person name="de Jong P."/>
            <person name="Grimwood J."/>
            <person name="Chapman J.A."/>
            <person name="Shapiro H."/>
            <person name="Aerts A."/>
            <person name="Otillar R.P."/>
            <person name="Terry A.Y."/>
            <person name="Boore J.L."/>
            <person name="Grigoriev I.V."/>
            <person name="Lindberg D.R."/>
            <person name="Seaver E.C."/>
            <person name="Weisblat D.A."/>
            <person name="Putnam N.H."/>
            <person name="Rokhsar D.S."/>
        </authorList>
    </citation>
    <scope>NUCLEOTIDE SEQUENCE</scope>
    <source>
        <strain evidence="3 5">I ESC-2004</strain>
    </source>
</reference>
<dbReference type="AlphaFoldDB" id="R7UXL0"/>
<accession>R7UXL0</accession>
<organism evidence="3">
    <name type="scientific">Capitella teleta</name>
    <name type="common">Polychaete worm</name>
    <dbReference type="NCBI Taxonomy" id="283909"/>
    <lineage>
        <taxon>Eukaryota</taxon>
        <taxon>Metazoa</taxon>
        <taxon>Spiralia</taxon>
        <taxon>Lophotrochozoa</taxon>
        <taxon>Annelida</taxon>
        <taxon>Polychaeta</taxon>
        <taxon>Sedentaria</taxon>
        <taxon>Scolecida</taxon>
        <taxon>Capitellidae</taxon>
        <taxon>Capitella</taxon>
    </lineage>
</organism>
<keyword evidence="5" id="KW-1185">Reference proteome</keyword>
<name>R7UXL0_CAPTE</name>
<reference evidence="4" key="3">
    <citation type="submission" date="2015-06" db="UniProtKB">
        <authorList>
            <consortium name="EnsemblMetazoa"/>
        </authorList>
    </citation>
    <scope>IDENTIFICATION</scope>
</reference>
<evidence type="ECO:0000256" key="1">
    <source>
        <dbReference type="SAM" id="MobiDB-lite"/>
    </source>
</evidence>